<evidence type="ECO:0000313" key="3">
    <source>
        <dbReference type="Proteomes" id="UP000178198"/>
    </source>
</evidence>
<evidence type="ECO:0000259" key="1">
    <source>
        <dbReference type="Pfam" id="PF05036"/>
    </source>
</evidence>
<dbReference type="EMBL" id="CP017774">
    <property type="protein sequence ID" value="AOZ99477.1"/>
    <property type="molecule type" value="Genomic_DNA"/>
</dbReference>
<dbReference type="Pfam" id="PF05036">
    <property type="entry name" value="SPOR"/>
    <property type="match status" value="1"/>
</dbReference>
<sequence>MRILTIQNSIFYIAYLSILSLKVSAQETKINIQQNPKFEQLLSEKRKINSSIAVNERYKIQVFSGVSEKAKKTLSDCKQNFTHLDGTIVFNTPNYKVWIGNFKSRIEAERNLIEIKKSYPNAFLIKPKK</sequence>
<gene>
    <name evidence="2" type="ORF">BIW12_08475</name>
</gene>
<protein>
    <submittedName>
        <fullName evidence="2">Sporulation protein</fullName>
    </submittedName>
</protein>
<proteinExistence type="predicted"/>
<feature type="domain" description="SPOR" evidence="1">
    <location>
        <begin position="56"/>
        <end position="126"/>
    </location>
</feature>
<evidence type="ECO:0000313" key="2">
    <source>
        <dbReference type="EMBL" id="AOZ99477.1"/>
    </source>
</evidence>
<accession>A0A1D9PAA9</accession>
<dbReference type="AlphaFoldDB" id="A0A1D9PAA9"/>
<dbReference type="GO" id="GO:0042834">
    <property type="term" value="F:peptidoglycan binding"/>
    <property type="evidence" value="ECO:0007669"/>
    <property type="project" value="InterPro"/>
</dbReference>
<dbReference type="Gene3D" id="3.30.70.1070">
    <property type="entry name" value="Sporulation related repeat"/>
    <property type="match status" value="1"/>
</dbReference>
<keyword evidence="3" id="KW-1185">Reference proteome</keyword>
<dbReference type="STRING" id="1306519.BIW12_08475"/>
<dbReference type="RefSeq" id="WP_071184726.1">
    <property type="nucleotide sequence ID" value="NZ_CP017774.1"/>
</dbReference>
<dbReference type="InterPro" id="IPR036680">
    <property type="entry name" value="SPOR-like_sf"/>
</dbReference>
<dbReference type="InterPro" id="IPR007730">
    <property type="entry name" value="SPOR-like_dom"/>
</dbReference>
<dbReference type="Proteomes" id="UP000178198">
    <property type="component" value="Chromosome"/>
</dbReference>
<organism evidence="2 3">
    <name type="scientific">Flavobacterium commune</name>
    <dbReference type="NCBI Taxonomy" id="1306519"/>
    <lineage>
        <taxon>Bacteria</taxon>
        <taxon>Pseudomonadati</taxon>
        <taxon>Bacteroidota</taxon>
        <taxon>Flavobacteriia</taxon>
        <taxon>Flavobacteriales</taxon>
        <taxon>Flavobacteriaceae</taxon>
        <taxon>Flavobacterium</taxon>
    </lineage>
</organism>
<name>A0A1D9PAA9_9FLAO</name>
<reference evidence="2 3" key="1">
    <citation type="submission" date="2016-10" db="EMBL/GenBank/DDBJ databases">
        <title>Complete Genome Sequence of Flavobacterium sp. PK15.</title>
        <authorList>
            <person name="Ekwe A."/>
            <person name="Kim S.B."/>
        </authorList>
    </citation>
    <scope>NUCLEOTIDE SEQUENCE [LARGE SCALE GENOMIC DNA]</scope>
    <source>
        <strain evidence="2 3">PK15</strain>
    </source>
</reference>
<dbReference type="OrthoDB" id="2473397at2"/>
<dbReference type="KEGG" id="fcm:BIW12_08475"/>